<sequence>LGFGVDYANGVKKEPTPVEELRENLKKSKIAFTNVLRDLMKKYRVPKFEGFIYRFE</sequence>
<evidence type="ECO:0000313" key="1">
    <source>
        <dbReference type="EMBL" id="GAF68496.1"/>
    </source>
</evidence>
<name>X0RZT7_9ZZZZ</name>
<accession>X0RZT7</accession>
<dbReference type="AlphaFoldDB" id="X0RZT7"/>
<gene>
    <name evidence="1" type="ORF">S01H1_16996</name>
</gene>
<feature type="non-terminal residue" evidence="1">
    <location>
        <position position="1"/>
    </location>
</feature>
<proteinExistence type="predicted"/>
<dbReference type="EMBL" id="BARS01008977">
    <property type="protein sequence ID" value="GAF68496.1"/>
    <property type="molecule type" value="Genomic_DNA"/>
</dbReference>
<reference evidence="1" key="1">
    <citation type="journal article" date="2014" name="Front. Microbiol.">
        <title>High frequency of phylogenetically diverse reductive dehalogenase-homologous genes in deep subseafloor sedimentary metagenomes.</title>
        <authorList>
            <person name="Kawai M."/>
            <person name="Futagami T."/>
            <person name="Toyoda A."/>
            <person name="Takaki Y."/>
            <person name="Nishi S."/>
            <person name="Hori S."/>
            <person name="Arai W."/>
            <person name="Tsubouchi T."/>
            <person name="Morono Y."/>
            <person name="Uchiyama I."/>
            <person name="Ito T."/>
            <person name="Fujiyama A."/>
            <person name="Inagaki F."/>
            <person name="Takami H."/>
        </authorList>
    </citation>
    <scope>NUCLEOTIDE SEQUENCE</scope>
    <source>
        <strain evidence="1">Expedition CK06-06</strain>
    </source>
</reference>
<protein>
    <submittedName>
        <fullName evidence="1">Uncharacterized protein</fullName>
    </submittedName>
</protein>
<organism evidence="1">
    <name type="scientific">marine sediment metagenome</name>
    <dbReference type="NCBI Taxonomy" id="412755"/>
    <lineage>
        <taxon>unclassified sequences</taxon>
        <taxon>metagenomes</taxon>
        <taxon>ecological metagenomes</taxon>
    </lineage>
</organism>
<comment type="caution">
    <text evidence="1">The sequence shown here is derived from an EMBL/GenBank/DDBJ whole genome shotgun (WGS) entry which is preliminary data.</text>
</comment>